<protein>
    <submittedName>
        <fullName evidence="2">Uncharacterized protein</fullName>
    </submittedName>
</protein>
<sequence length="173" mass="18792">MSSAFSRLAAAGLLLAGLSCSTLASAASCGSSPAREAFDIQGLKSELMVTALSCKAQDRYNEFVAKFRSSLLAGEQRLNTYFKTTYGSSAQREHDDYITQLANIQSEHGVQSGTIFCLQRMAMFDEVAALDNEHDLSNYAQARDVMQPAVFETCEAPAAAKSSARRRSRTKRA</sequence>
<accession>A0ABX0JNW5</accession>
<evidence type="ECO:0000256" key="1">
    <source>
        <dbReference type="SAM" id="SignalP"/>
    </source>
</evidence>
<gene>
    <name evidence="2" type="ORF">GOB93_08770</name>
</gene>
<keyword evidence="3" id="KW-1185">Reference proteome</keyword>
<dbReference type="Proteomes" id="UP000635278">
    <property type="component" value="Unassembled WGS sequence"/>
</dbReference>
<name>A0ABX0JNW5_9PROT</name>
<organism evidence="2 3">
    <name type="scientific">Acetobacter musti</name>
    <dbReference type="NCBI Taxonomy" id="864732"/>
    <lineage>
        <taxon>Bacteria</taxon>
        <taxon>Pseudomonadati</taxon>
        <taxon>Pseudomonadota</taxon>
        <taxon>Alphaproteobacteria</taxon>
        <taxon>Acetobacterales</taxon>
        <taxon>Acetobacteraceae</taxon>
        <taxon>Acetobacter</taxon>
    </lineage>
</organism>
<proteinExistence type="predicted"/>
<feature type="chain" id="PRO_5046796194" evidence="1">
    <location>
        <begin position="27"/>
        <end position="173"/>
    </location>
</feature>
<dbReference type="RefSeq" id="WP_173583119.1">
    <property type="nucleotide sequence ID" value="NZ_WOTB01000009.1"/>
</dbReference>
<dbReference type="EMBL" id="WOTB01000009">
    <property type="protein sequence ID" value="NHN84734.1"/>
    <property type="molecule type" value="Genomic_DNA"/>
</dbReference>
<evidence type="ECO:0000313" key="2">
    <source>
        <dbReference type="EMBL" id="NHN84734.1"/>
    </source>
</evidence>
<dbReference type="PROSITE" id="PS51257">
    <property type="entry name" value="PROKAR_LIPOPROTEIN"/>
    <property type="match status" value="1"/>
</dbReference>
<feature type="signal peptide" evidence="1">
    <location>
        <begin position="1"/>
        <end position="26"/>
    </location>
</feature>
<comment type="caution">
    <text evidence="2">The sequence shown here is derived from an EMBL/GenBank/DDBJ whole genome shotgun (WGS) entry which is preliminary data.</text>
</comment>
<reference evidence="2 3" key="1">
    <citation type="journal article" date="2020" name="Int. J. Syst. Evol. Microbiol.">
        <title>Novel acetic acid bacteria from cider fermentations: Acetobacter conturbans sp. nov. and Acetobacter fallax sp. nov.</title>
        <authorList>
            <person name="Sombolestani A.S."/>
            <person name="Cleenwerck I."/>
            <person name="Cnockaert M."/>
            <person name="Borremans W."/>
            <person name="Wieme A.D."/>
            <person name="De Vuyst L."/>
            <person name="Vandamme P."/>
        </authorList>
    </citation>
    <scope>NUCLEOTIDE SEQUENCE [LARGE SCALE GENOMIC DNA]</scope>
    <source>
        <strain evidence="2 3">LMG 30640</strain>
    </source>
</reference>
<evidence type="ECO:0000313" key="3">
    <source>
        <dbReference type="Proteomes" id="UP000635278"/>
    </source>
</evidence>
<keyword evidence="1" id="KW-0732">Signal</keyword>